<keyword evidence="1" id="KW-0678">Repressor</keyword>
<organism evidence="8 9">
    <name type="scientific">Agromyces protaetiae</name>
    <dbReference type="NCBI Taxonomy" id="2509455"/>
    <lineage>
        <taxon>Bacteria</taxon>
        <taxon>Bacillati</taxon>
        <taxon>Actinomycetota</taxon>
        <taxon>Actinomycetes</taxon>
        <taxon>Micrococcales</taxon>
        <taxon>Microbacteriaceae</taxon>
        <taxon>Agromyces</taxon>
    </lineage>
</organism>
<evidence type="ECO:0000256" key="5">
    <source>
        <dbReference type="PROSITE-ProRule" id="PRU00335"/>
    </source>
</evidence>
<dbReference type="Gene3D" id="1.10.357.10">
    <property type="entry name" value="Tetracycline Repressor, domain 2"/>
    <property type="match status" value="1"/>
</dbReference>
<evidence type="ECO:0000256" key="3">
    <source>
        <dbReference type="ARBA" id="ARBA00023125"/>
    </source>
</evidence>
<name>A0A4P6FB93_9MICO</name>
<keyword evidence="3 5" id="KW-0238">DNA-binding</keyword>
<feature type="DNA-binding region" description="H-T-H motif" evidence="5">
    <location>
        <begin position="34"/>
        <end position="53"/>
    </location>
</feature>
<dbReference type="PANTHER" id="PTHR30055:SF234">
    <property type="entry name" value="HTH-TYPE TRANSCRIPTIONAL REGULATOR BETI"/>
    <property type="match status" value="1"/>
</dbReference>
<keyword evidence="2" id="KW-0805">Transcription regulation</keyword>
<dbReference type="InterPro" id="IPR001647">
    <property type="entry name" value="HTH_TetR"/>
</dbReference>
<evidence type="ECO:0000256" key="2">
    <source>
        <dbReference type="ARBA" id="ARBA00023015"/>
    </source>
</evidence>
<dbReference type="SUPFAM" id="SSF48498">
    <property type="entry name" value="Tetracyclin repressor-like, C-terminal domain"/>
    <property type="match status" value="1"/>
</dbReference>
<dbReference type="InterPro" id="IPR050109">
    <property type="entry name" value="HTH-type_TetR-like_transc_reg"/>
</dbReference>
<protein>
    <submittedName>
        <fullName evidence="8">TetR/AcrR family transcriptional regulator</fullName>
    </submittedName>
</protein>
<dbReference type="InterPro" id="IPR009057">
    <property type="entry name" value="Homeodomain-like_sf"/>
</dbReference>
<dbReference type="Proteomes" id="UP000291259">
    <property type="component" value="Chromosome"/>
</dbReference>
<gene>
    <name evidence="8" type="ORF">ET445_07730</name>
</gene>
<evidence type="ECO:0000259" key="7">
    <source>
        <dbReference type="PROSITE" id="PS50977"/>
    </source>
</evidence>
<dbReference type="AlphaFoldDB" id="A0A4P6FB93"/>
<dbReference type="PROSITE" id="PS50977">
    <property type="entry name" value="HTH_TETR_2"/>
    <property type="match status" value="1"/>
</dbReference>
<feature type="region of interest" description="Disordered" evidence="6">
    <location>
        <begin position="169"/>
        <end position="246"/>
    </location>
</feature>
<dbReference type="OrthoDB" id="5242390at2"/>
<dbReference type="GO" id="GO:0000976">
    <property type="term" value="F:transcription cis-regulatory region binding"/>
    <property type="evidence" value="ECO:0007669"/>
    <property type="project" value="TreeGrafter"/>
</dbReference>
<dbReference type="Pfam" id="PF13977">
    <property type="entry name" value="TetR_C_6"/>
    <property type="match status" value="1"/>
</dbReference>
<dbReference type="SUPFAM" id="SSF46689">
    <property type="entry name" value="Homeodomain-like"/>
    <property type="match status" value="1"/>
</dbReference>
<dbReference type="Pfam" id="PF00440">
    <property type="entry name" value="TetR_N"/>
    <property type="match status" value="1"/>
</dbReference>
<feature type="domain" description="HTH tetR-type" evidence="7">
    <location>
        <begin position="10"/>
        <end position="71"/>
    </location>
</feature>
<evidence type="ECO:0000256" key="6">
    <source>
        <dbReference type="SAM" id="MobiDB-lite"/>
    </source>
</evidence>
<feature type="compositionally biased region" description="Basic and acidic residues" evidence="6">
    <location>
        <begin position="198"/>
        <end position="208"/>
    </location>
</feature>
<feature type="compositionally biased region" description="Low complexity" evidence="6">
    <location>
        <begin position="173"/>
        <end position="197"/>
    </location>
</feature>
<evidence type="ECO:0000256" key="4">
    <source>
        <dbReference type="ARBA" id="ARBA00023163"/>
    </source>
</evidence>
<keyword evidence="4" id="KW-0804">Transcription</keyword>
<sequence>MPKVSDAHRAARRAEIVDAAVRCFAERGGYARTSIADLIQSSGLSAGAIYGHFPGGKKELFAAAATRVLDARAIELDARRGDAGPLDPGRIVATLVDGIRREPFSGVIVQLWAEAATDDEIRGLVRAVFSRLRDTVEAHLAEWGTLHPDRIDGDVRTWAARIAPVVLGAAPGSSSSAPSSTTSTNRPTSTRSPSRSCTDSRSRTERGRVGALAGSHETHRADVPWDTRSMEAARAEPPGSTGRAQIPCHTGLFAHAYR</sequence>
<proteinExistence type="predicted"/>
<dbReference type="EMBL" id="CP035491">
    <property type="protein sequence ID" value="QAY73252.1"/>
    <property type="molecule type" value="Genomic_DNA"/>
</dbReference>
<dbReference type="KEGG" id="agf:ET445_07730"/>
<evidence type="ECO:0000313" key="9">
    <source>
        <dbReference type="Proteomes" id="UP000291259"/>
    </source>
</evidence>
<accession>A0A4P6FB93</accession>
<dbReference type="RefSeq" id="WP_129190316.1">
    <property type="nucleotide sequence ID" value="NZ_CP035491.1"/>
</dbReference>
<dbReference type="PANTHER" id="PTHR30055">
    <property type="entry name" value="HTH-TYPE TRANSCRIPTIONAL REGULATOR RUTR"/>
    <property type="match status" value="1"/>
</dbReference>
<dbReference type="InterPro" id="IPR039538">
    <property type="entry name" value="BetI_C"/>
</dbReference>
<evidence type="ECO:0000313" key="8">
    <source>
        <dbReference type="EMBL" id="QAY73252.1"/>
    </source>
</evidence>
<evidence type="ECO:0000256" key="1">
    <source>
        <dbReference type="ARBA" id="ARBA00022491"/>
    </source>
</evidence>
<dbReference type="GO" id="GO:0003700">
    <property type="term" value="F:DNA-binding transcription factor activity"/>
    <property type="evidence" value="ECO:0007669"/>
    <property type="project" value="TreeGrafter"/>
</dbReference>
<feature type="compositionally biased region" description="Basic and acidic residues" evidence="6">
    <location>
        <begin position="216"/>
        <end position="234"/>
    </location>
</feature>
<keyword evidence="9" id="KW-1185">Reference proteome</keyword>
<reference evidence="8 9" key="1">
    <citation type="submission" date="2019-01" db="EMBL/GenBank/DDBJ databases">
        <title>Genome sequencing of strain FW100M-8.</title>
        <authorList>
            <person name="Heo J."/>
            <person name="Kim S.-J."/>
            <person name="Kim J.-S."/>
            <person name="Hong S.-B."/>
            <person name="Kwon S.-W."/>
        </authorList>
    </citation>
    <scope>NUCLEOTIDE SEQUENCE [LARGE SCALE GENOMIC DNA]</scope>
    <source>
        <strain evidence="8 9">FW100M-8</strain>
    </source>
</reference>
<dbReference type="InterPro" id="IPR036271">
    <property type="entry name" value="Tet_transcr_reg_TetR-rel_C_sf"/>
</dbReference>